<dbReference type="Proteomes" id="UP000002518">
    <property type="component" value="Chromosome"/>
</dbReference>
<accession>Q05E43</accession>
<dbReference type="RefSeq" id="WP_010866040.1">
    <property type="nucleotide sequence ID" value="NC_000854.2"/>
</dbReference>
<organism evidence="1 2">
    <name type="scientific">Aeropyrum pernix (strain ATCC 700893 / DSM 11879 / JCM 9820 / NBRC 100138 / K1)</name>
    <dbReference type="NCBI Taxonomy" id="272557"/>
    <lineage>
        <taxon>Archaea</taxon>
        <taxon>Thermoproteota</taxon>
        <taxon>Thermoprotei</taxon>
        <taxon>Desulfurococcales</taxon>
        <taxon>Desulfurococcaceae</taxon>
        <taxon>Aeropyrum</taxon>
    </lineage>
</organism>
<evidence type="ECO:0000313" key="2">
    <source>
        <dbReference type="Proteomes" id="UP000002518"/>
    </source>
</evidence>
<reference evidence="1 2" key="1">
    <citation type="journal article" date="1999" name="DNA Res.">
        <title>Complete genome sequence of an aerobic hyper-thermophilic crenarchaeon, Aeropyrum pernix K1.</title>
        <authorList>
            <person name="Kawarabayasi Y."/>
            <person name="Hino Y."/>
            <person name="Horikawa H."/>
            <person name="Yamazaki S."/>
            <person name="Haikawa Y."/>
            <person name="Jin-no K."/>
            <person name="Takahashi M."/>
            <person name="Sekine M."/>
            <person name="Baba S."/>
            <person name="Ankai A."/>
            <person name="Kosugi H."/>
            <person name="Hosoyama A."/>
            <person name="Fukui S."/>
            <person name="Nagai Y."/>
            <person name="Nishijima K."/>
            <person name="Nakazawa H."/>
            <person name="Takamiya M."/>
            <person name="Masuda S."/>
            <person name="Funahashi T."/>
            <person name="Tanaka T."/>
            <person name="Kudoh Y."/>
            <person name="Yamazaki J."/>
            <person name="Kushida N."/>
            <person name="Oguchi A."/>
            <person name="Aoki K."/>
            <person name="Kubota K."/>
            <person name="Nakamura Y."/>
            <person name="Nomura N."/>
            <person name="Sako Y."/>
            <person name="Kikuchi H."/>
        </authorList>
    </citation>
    <scope>NUCLEOTIDE SEQUENCE [LARGE SCALE GENOMIC DNA]</scope>
    <source>
        <strain evidence="2">ATCC 700893 / DSM 11879 / JCM 9820 / NBRC 100138 / K1</strain>
    </source>
</reference>
<sequence>MAKIVVYSVEEFRRALSRLARPQTHVIVSDGATSIVAVPRTTSRHRHYLQYSSTSVEEIGSLVEHARREGFEVILGHVQEVAG</sequence>
<protein>
    <submittedName>
        <fullName evidence="1">Uncharacterized protein</fullName>
    </submittedName>
</protein>
<dbReference type="STRING" id="272557.APE_0880c"/>
<dbReference type="EnsemblBacteria" id="BAF34758">
    <property type="protein sequence ID" value="BAF34758"/>
    <property type="gene ID" value="APE_0880c"/>
</dbReference>
<proteinExistence type="predicted"/>
<dbReference type="EMBL" id="BA000002">
    <property type="protein sequence ID" value="BAF34758.1"/>
    <property type="molecule type" value="Genomic_DNA"/>
</dbReference>
<dbReference type="AlphaFoldDB" id="Q05E43"/>
<name>Q05E43_AERPE</name>
<gene>
    <name evidence="1" type="ordered locus">APE_0880c</name>
</gene>
<dbReference type="GeneID" id="4525271"/>
<keyword evidence="2" id="KW-1185">Reference proteome</keyword>
<evidence type="ECO:0000313" key="1">
    <source>
        <dbReference type="EMBL" id="BAF34758.1"/>
    </source>
</evidence>
<dbReference type="KEGG" id="ape:APE_0880c"/>